<dbReference type="InterPro" id="IPR016181">
    <property type="entry name" value="Acyl_CoA_acyltransferase"/>
</dbReference>
<name>M6FMU6_9LEPT</name>
<dbReference type="Proteomes" id="UP000012101">
    <property type="component" value="Unassembled WGS sequence"/>
</dbReference>
<dbReference type="AlphaFoldDB" id="M6FMU6"/>
<evidence type="ECO:0000313" key="2">
    <source>
        <dbReference type="Proteomes" id="UP000012101"/>
    </source>
</evidence>
<organism evidence="1 2">
    <name type="scientific">Leptospira weilii str. 2006001855</name>
    <dbReference type="NCBI Taxonomy" id="996804"/>
    <lineage>
        <taxon>Bacteria</taxon>
        <taxon>Pseudomonadati</taxon>
        <taxon>Spirochaetota</taxon>
        <taxon>Spirochaetia</taxon>
        <taxon>Leptospirales</taxon>
        <taxon>Leptospiraceae</taxon>
        <taxon>Leptospira</taxon>
    </lineage>
</organism>
<evidence type="ECO:0000313" key="1">
    <source>
        <dbReference type="EMBL" id="EMM71444.1"/>
    </source>
</evidence>
<comment type="caution">
    <text evidence="1">The sequence shown here is derived from an EMBL/GenBank/DDBJ whole genome shotgun (WGS) entry which is preliminary data.</text>
</comment>
<dbReference type="SUPFAM" id="SSF55729">
    <property type="entry name" value="Acyl-CoA N-acyltransferases (Nat)"/>
    <property type="match status" value="1"/>
</dbReference>
<dbReference type="EMBL" id="AFJM02000051">
    <property type="protein sequence ID" value="EMM71444.1"/>
    <property type="molecule type" value="Genomic_DNA"/>
</dbReference>
<sequence length="300" mass="35668">MQKEFNFHKNYVGEEKYREAFFQFTPKVLYGADFRLWHRLGFWESSYVPYSFFKNGIMVSNASVCEMRIIFNGEEYDAVQLATVGTLSEYQKRGLSRKLIERIFDDYQFKASFFFLFGNESVADFYPKFGFRRVEESCFFWKNPNPFLVKKSSYDFRILNSDSKEDRNLFRRIVSSSLPITKRFGALRYGFILSFYWIYAYTDHFYYFPKKDAILVIRREGNVLWIYDILCEVPFSVSEFLDDWNLEGLEEIRFGFGADRLDLPDREIGTFPLQSDSPLFVKDIPSALKSPFLFPMLART</sequence>
<protein>
    <submittedName>
        <fullName evidence="1">Acetyltransferase (GNAT) domain protein</fullName>
    </submittedName>
</protein>
<gene>
    <name evidence="1" type="ORF">LEP1GSC038_4819</name>
</gene>
<keyword evidence="1" id="KW-0808">Transferase</keyword>
<dbReference type="Pfam" id="PF13527">
    <property type="entry name" value="Acetyltransf_9"/>
    <property type="match status" value="1"/>
</dbReference>
<dbReference type="Gene3D" id="3.40.630.30">
    <property type="match status" value="1"/>
</dbReference>
<dbReference type="GO" id="GO:0016740">
    <property type="term" value="F:transferase activity"/>
    <property type="evidence" value="ECO:0007669"/>
    <property type="project" value="UniProtKB-KW"/>
</dbReference>
<accession>M6FMU6</accession>
<proteinExistence type="predicted"/>
<reference evidence="1 2" key="1">
    <citation type="submission" date="2013-01" db="EMBL/GenBank/DDBJ databases">
        <authorList>
            <person name="Harkins D.M."/>
            <person name="Durkin A.S."/>
            <person name="Brinkac L.M."/>
            <person name="Haft D.H."/>
            <person name="Selengut J.D."/>
            <person name="Sanka R."/>
            <person name="DePew J."/>
            <person name="Purushe J."/>
            <person name="Hospenthal D.R."/>
            <person name="Murray C.K."/>
            <person name="Pimentel G."/>
            <person name="Wasfy M."/>
            <person name="Vinetz J.M."/>
            <person name="Sutton G.G."/>
            <person name="Nierman W.C."/>
            <person name="Fouts D.E."/>
        </authorList>
    </citation>
    <scope>NUCLEOTIDE SEQUENCE [LARGE SCALE GENOMIC DNA]</scope>
    <source>
        <strain evidence="1 2">2006001855</strain>
    </source>
</reference>